<dbReference type="EMBL" id="JQGC01000019">
    <property type="protein sequence ID" value="KFL29866.1"/>
    <property type="molecule type" value="Genomic_DNA"/>
</dbReference>
<evidence type="ECO:0000259" key="2">
    <source>
        <dbReference type="Pfam" id="PF13239"/>
    </source>
</evidence>
<accession>A0A087LZ13</accession>
<dbReference type="RefSeq" id="WP_035085790.1">
    <property type="nucleotide sequence ID" value="NZ_JQGC01000019.1"/>
</dbReference>
<evidence type="ECO:0000313" key="4">
    <source>
        <dbReference type="Proteomes" id="UP000028981"/>
    </source>
</evidence>
<evidence type="ECO:0000256" key="1">
    <source>
        <dbReference type="SAM" id="Phobius"/>
    </source>
</evidence>
<dbReference type="Proteomes" id="UP000028981">
    <property type="component" value="Unassembled WGS sequence"/>
</dbReference>
<keyword evidence="1" id="KW-0812">Transmembrane</keyword>
<protein>
    <recommendedName>
        <fullName evidence="2">2TM domain-containing protein</fullName>
    </recommendedName>
</protein>
<organism evidence="3 4">
    <name type="scientific">Devosia riboflavina</name>
    <dbReference type="NCBI Taxonomy" id="46914"/>
    <lineage>
        <taxon>Bacteria</taxon>
        <taxon>Pseudomonadati</taxon>
        <taxon>Pseudomonadota</taxon>
        <taxon>Alphaproteobacteria</taxon>
        <taxon>Hyphomicrobiales</taxon>
        <taxon>Devosiaceae</taxon>
        <taxon>Devosia</taxon>
    </lineage>
</organism>
<dbReference type="InterPro" id="IPR025698">
    <property type="entry name" value="2TM_dom"/>
</dbReference>
<dbReference type="Pfam" id="PF13239">
    <property type="entry name" value="2TM"/>
    <property type="match status" value="1"/>
</dbReference>
<dbReference type="AlphaFoldDB" id="A0A087LZ13"/>
<feature type="transmembrane region" description="Helical" evidence="1">
    <location>
        <begin position="39"/>
        <end position="60"/>
    </location>
</feature>
<feature type="domain" description="2TM" evidence="2">
    <location>
        <begin position="7"/>
        <end position="58"/>
    </location>
</feature>
<keyword evidence="1" id="KW-0472">Membrane</keyword>
<reference evidence="3 4" key="1">
    <citation type="submission" date="2014-08" db="EMBL/GenBank/DDBJ databases">
        <authorList>
            <person name="Hassan Y.I."/>
            <person name="Lepp D."/>
            <person name="Zhou T."/>
        </authorList>
    </citation>
    <scope>NUCLEOTIDE SEQUENCE [LARGE SCALE GENOMIC DNA]</scope>
    <source>
        <strain evidence="3 4">IFO13584</strain>
    </source>
</reference>
<feature type="transmembrane region" description="Helical" evidence="1">
    <location>
        <begin position="12"/>
        <end position="33"/>
    </location>
</feature>
<sequence length="69" mass="7542">MTNTEKCDGRLGLQIHAIVFAATMALLFAINLFTGAPFWALWVFLAWGIGLAAHAISFAATRRHKLARA</sequence>
<gene>
    <name evidence="3" type="ORF">JP75_18950</name>
</gene>
<evidence type="ECO:0000313" key="3">
    <source>
        <dbReference type="EMBL" id="KFL29866.1"/>
    </source>
</evidence>
<name>A0A087LZ13_9HYPH</name>
<dbReference type="OrthoDB" id="5145586at2"/>
<comment type="caution">
    <text evidence="3">The sequence shown here is derived from an EMBL/GenBank/DDBJ whole genome shotgun (WGS) entry which is preliminary data.</text>
</comment>
<keyword evidence="1" id="KW-1133">Transmembrane helix</keyword>
<keyword evidence="4" id="KW-1185">Reference proteome</keyword>
<proteinExistence type="predicted"/>